<feature type="compositionally biased region" description="Acidic residues" evidence="1">
    <location>
        <begin position="119"/>
        <end position="133"/>
    </location>
</feature>
<dbReference type="Proteomes" id="UP000789833">
    <property type="component" value="Unassembled WGS sequence"/>
</dbReference>
<dbReference type="RefSeq" id="WP_230499432.1">
    <property type="nucleotide sequence ID" value="NZ_CAKJTJ010000001.1"/>
</dbReference>
<keyword evidence="4" id="KW-1185">Reference proteome</keyword>
<feature type="transmembrane region" description="Helical" evidence="2">
    <location>
        <begin position="12"/>
        <end position="31"/>
    </location>
</feature>
<evidence type="ECO:0000256" key="1">
    <source>
        <dbReference type="SAM" id="MobiDB-lite"/>
    </source>
</evidence>
<proteinExistence type="predicted"/>
<gene>
    <name evidence="3" type="ORF">BACCIP111883_00272</name>
</gene>
<name>A0ABM8YIE6_9BACI</name>
<dbReference type="InterPro" id="IPR014717">
    <property type="entry name" value="Transl_elong_EF1B/ribsomal_bS6"/>
</dbReference>
<protein>
    <recommendedName>
        <fullName evidence="5">Pilus assembly protein PilO</fullName>
    </recommendedName>
</protein>
<dbReference type="EMBL" id="CAKJTJ010000001">
    <property type="protein sequence ID" value="CAG9619505.1"/>
    <property type="molecule type" value="Genomic_DNA"/>
</dbReference>
<accession>A0ABM8YIE6</accession>
<keyword evidence="2" id="KW-0472">Membrane</keyword>
<evidence type="ECO:0000313" key="4">
    <source>
        <dbReference type="Proteomes" id="UP000789833"/>
    </source>
</evidence>
<keyword evidence="2" id="KW-0812">Transmembrane</keyword>
<comment type="caution">
    <text evidence="3">The sequence shown here is derived from an EMBL/GenBank/DDBJ whole genome shotgun (WGS) entry which is preliminary data.</text>
</comment>
<evidence type="ECO:0008006" key="5">
    <source>
        <dbReference type="Google" id="ProtNLM"/>
    </source>
</evidence>
<reference evidence="3 4" key="1">
    <citation type="submission" date="2021-10" db="EMBL/GenBank/DDBJ databases">
        <authorList>
            <person name="Criscuolo A."/>
        </authorList>
    </citation>
    <scope>NUCLEOTIDE SEQUENCE [LARGE SCALE GENOMIC DNA]</scope>
    <source>
        <strain evidence="4">CIP 111883</strain>
    </source>
</reference>
<dbReference type="Gene3D" id="3.30.70.60">
    <property type="match status" value="1"/>
</dbReference>
<feature type="region of interest" description="Disordered" evidence="1">
    <location>
        <begin position="113"/>
        <end position="133"/>
    </location>
</feature>
<organism evidence="3 4">
    <name type="scientific">Sutcliffiella rhizosphaerae</name>
    <dbReference type="NCBI Taxonomy" id="2880967"/>
    <lineage>
        <taxon>Bacteria</taxon>
        <taxon>Bacillati</taxon>
        <taxon>Bacillota</taxon>
        <taxon>Bacilli</taxon>
        <taxon>Bacillales</taxon>
        <taxon>Bacillaceae</taxon>
        <taxon>Sutcliffiella</taxon>
    </lineage>
</organism>
<evidence type="ECO:0000313" key="3">
    <source>
        <dbReference type="EMBL" id="CAG9619505.1"/>
    </source>
</evidence>
<sequence>MRLELERKHYLILASCVLIMVLGITTFYFLFYQPQELRVGQLQQEIVIEQRLIQALEEQSQLQASTGGNTVELQRKIPVTPFVEQLILELDKAEVLSDSRIINMTFGDETFTPATSTLDDYENGNSDETEENVEEVTYLPEGLKKITVNLSVESETYEDLTSFLSSLENLTRVTQIESVTFTGQPEITSTEQELDTLTYSVTMSAFYYPELEDLLEDLPPLSVPAPSNRTNPFIDTN</sequence>
<evidence type="ECO:0000256" key="2">
    <source>
        <dbReference type="SAM" id="Phobius"/>
    </source>
</evidence>
<keyword evidence="2" id="KW-1133">Transmembrane helix</keyword>